<gene>
    <name evidence="2" type="ORF">O6P43_023017</name>
</gene>
<keyword evidence="3" id="KW-1185">Reference proteome</keyword>
<dbReference type="PANTHER" id="PTHR36983:SF2">
    <property type="entry name" value="DNAJ HOMOLOG SUBFAMILY C MEMBER 13"/>
    <property type="match status" value="1"/>
</dbReference>
<feature type="domain" description="DnaJ homologue subfamily C GRV2/DNAJC13 N-terminal" evidence="1">
    <location>
        <begin position="24"/>
        <end position="92"/>
    </location>
</feature>
<evidence type="ECO:0000259" key="1">
    <source>
        <dbReference type="Pfam" id="PF19432"/>
    </source>
</evidence>
<sequence>MENTKNSASNSAPLPIEEPEYLARYIVVKHSWWGRYSRILCISSVAIITLDPSTLSVTNSYDVGNDFEGATPIIGRDDNSHEFSPSVRTDGRGKFKVLIEIRGEHFDRVA</sequence>
<accession>A0AAD7LEQ7</accession>
<organism evidence="2 3">
    <name type="scientific">Quillaja saponaria</name>
    <name type="common">Soap bark tree</name>
    <dbReference type="NCBI Taxonomy" id="32244"/>
    <lineage>
        <taxon>Eukaryota</taxon>
        <taxon>Viridiplantae</taxon>
        <taxon>Streptophyta</taxon>
        <taxon>Embryophyta</taxon>
        <taxon>Tracheophyta</taxon>
        <taxon>Spermatophyta</taxon>
        <taxon>Magnoliopsida</taxon>
        <taxon>eudicotyledons</taxon>
        <taxon>Gunneridae</taxon>
        <taxon>Pentapetalae</taxon>
        <taxon>rosids</taxon>
        <taxon>fabids</taxon>
        <taxon>Fabales</taxon>
        <taxon>Quillajaceae</taxon>
        <taxon>Quillaja</taxon>
    </lineage>
</organism>
<dbReference type="InterPro" id="IPR044978">
    <property type="entry name" value="GRV2/DNAJC13"/>
</dbReference>
<evidence type="ECO:0000313" key="3">
    <source>
        <dbReference type="Proteomes" id="UP001163823"/>
    </source>
</evidence>
<dbReference type="InterPro" id="IPR045802">
    <property type="entry name" value="GRV2/DNAJC13_N"/>
</dbReference>
<dbReference type="PANTHER" id="PTHR36983">
    <property type="entry name" value="DNAJ HOMOLOG SUBFAMILY C MEMBER 13"/>
    <property type="match status" value="1"/>
</dbReference>
<dbReference type="AlphaFoldDB" id="A0AAD7LEQ7"/>
<dbReference type="GO" id="GO:0010008">
    <property type="term" value="C:endosome membrane"/>
    <property type="evidence" value="ECO:0007669"/>
    <property type="project" value="TreeGrafter"/>
</dbReference>
<dbReference type="GO" id="GO:0006898">
    <property type="term" value="P:receptor-mediated endocytosis"/>
    <property type="evidence" value="ECO:0007669"/>
    <property type="project" value="TreeGrafter"/>
</dbReference>
<protein>
    <submittedName>
        <fullName evidence="2">DnaJ-like subfamily C GRV2</fullName>
    </submittedName>
</protein>
<comment type="caution">
    <text evidence="2">The sequence shown here is derived from an EMBL/GenBank/DDBJ whole genome shotgun (WGS) entry which is preliminary data.</text>
</comment>
<dbReference type="GO" id="GO:0007032">
    <property type="term" value="P:endosome organization"/>
    <property type="evidence" value="ECO:0007669"/>
    <property type="project" value="InterPro"/>
</dbReference>
<dbReference type="Pfam" id="PF19432">
    <property type="entry name" value="RME-8_N"/>
    <property type="match status" value="1"/>
</dbReference>
<dbReference type="Proteomes" id="UP001163823">
    <property type="component" value="Chromosome 9"/>
</dbReference>
<dbReference type="EMBL" id="JARAOO010000009">
    <property type="protein sequence ID" value="KAJ7956602.1"/>
    <property type="molecule type" value="Genomic_DNA"/>
</dbReference>
<dbReference type="KEGG" id="qsa:O6P43_023017"/>
<evidence type="ECO:0000313" key="2">
    <source>
        <dbReference type="EMBL" id="KAJ7956602.1"/>
    </source>
</evidence>
<name>A0AAD7LEQ7_QUISA</name>
<dbReference type="GO" id="GO:2000641">
    <property type="term" value="P:regulation of early endosome to late endosome transport"/>
    <property type="evidence" value="ECO:0007669"/>
    <property type="project" value="InterPro"/>
</dbReference>
<reference evidence="2" key="1">
    <citation type="journal article" date="2023" name="Science">
        <title>Elucidation of the pathway for biosynthesis of saponin adjuvants from the soapbark tree.</title>
        <authorList>
            <person name="Reed J."/>
            <person name="Orme A."/>
            <person name="El-Demerdash A."/>
            <person name="Owen C."/>
            <person name="Martin L.B.B."/>
            <person name="Misra R.C."/>
            <person name="Kikuchi S."/>
            <person name="Rejzek M."/>
            <person name="Martin A.C."/>
            <person name="Harkess A."/>
            <person name="Leebens-Mack J."/>
            <person name="Louveau T."/>
            <person name="Stephenson M.J."/>
            <person name="Osbourn A."/>
        </authorList>
    </citation>
    <scope>NUCLEOTIDE SEQUENCE</scope>
    <source>
        <strain evidence="2">S10</strain>
    </source>
</reference>
<proteinExistence type="predicted"/>